<name>A0ABR3EZQ7_9AGAR</name>
<feature type="domain" description="DUF6589" evidence="2">
    <location>
        <begin position="429"/>
        <end position="849"/>
    </location>
</feature>
<dbReference type="Pfam" id="PF20231">
    <property type="entry name" value="DUF6589"/>
    <property type="match status" value="1"/>
</dbReference>
<comment type="caution">
    <text evidence="3">The sequence shown here is derived from an EMBL/GenBank/DDBJ whole genome shotgun (WGS) entry which is preliminary data.</text>
</comment>
<sequence length="916" mass="103300">MSPTNPATPPQITRNPLADITLGRQTVPFSGTAPTSSTWSRYEEIRASKRGVGRPSKYAESSQITTSTSAAVYNYTSPSPLQPSFTLPSPVTPSVLQYSHQSLSDPRVQLPLRNECLPIRTSTLSDPREYQPRIEKKPGMSIKEKMGKVMELLFDELGFETLGDFLSALFPAIQRHESKLHDKRHVNKLKAFLQGRSDFKAVDLVQSIVNHRYSSPSYKSKYYDERQLAFSNTSLPEIHYAYSAITSWAVQVVGEEVYAKLGRLTLDDAQSPFRIRLAASANDRSKAKGVVTIFWKDILSFNVADRVQEFKRRAPITWHLTECMAGPREKGVVVVRRQRPHPIVQFSAISSFISARNKLATGHFPLHASIWHLACQSHTDVKRIYCRMGTSVHDTSARAALETLAGDSLKVLKDEVNAAAREGLCSTTESHAQNHSEHFRSPDGFAKHRMLDGRKTVVQPLGTNSEKEIETAGLVRCLDDFQKQAGLKPEYASKVLAWFSGDGGSYLSMDRGKKYRALMRKKSDPSGDQDYHTLRHILPTIELWHAQTTLQNTIAANHYGPASTSDPSALSRSSNAAKFKRPANFKDASNYYHLSRSMGAIWDAQIIDCWRIMLGMDSHDNITRHFEQLAKETKLPTFDKLFRMAKALIAQYASLESYEQALSSEANQSASENTKFPIRNPSSPSSCTADDTGIDNQFRNAQDSDSTVEGHMEEADFDGAYAVAEGDIGRAFEVMKIWMFIFAGSSNTNYCDMLLEMWCLFKYESSKELKDAIWNNWLVNLTGELGKWIPADLMQEHYNRWLEEHVGKSGLSFDDPFIRNTISPNVDFFLVLKKEFELAFELHKRSQSHTSPHLRDEFRAILKLYAEEYLHYFILDLRTSTESVRVLAGFGIPITYVYPAHKSNGSTQLGYIKDHG</sequence>
<evidence type="ECO:0000259" key="2">
    <source>
        <dbReference type="Pfam" id="PF20231"/>
    </source>
</evidence>
<protein>
    <recommendedName>
        <fullName evidence="2">DUF6589 domain-containing protein</fullName>
    </recommendedName>
</protein>
<gene>
    <name evidence="3" type="ORF">V5O48_013610</name>
</gene>
<evidence type="ECO:0000313" key="3">
    <source>
        <dbReference type="EMBL" id="KAL0568379.1"/>
    </source>
</evidence>
<dbReference type="InterPro" id="IPR046496">
    <property type="entry name" value="DUF6589"/>
</dbReference>
<evidence type="ECO:0000256" key="1">
    <source>
        <dbReference type="SAM" id="MobiDB-lite"/>
    </source>
</evidence>
<dbReference type="Proteomes" id="UP001465976">
    <property type="component" value="Unassembled WGS sequence"/>
</dbReference>
<keyword evidence="4" id="KW-1185">Reference proteome</keyword>
<dbReference type="EMBL" id="JBAHYK010001355">
    <property type="protein sequence ID" value="KAL0568379.1"/>
    <property type="molecule type" value="Genomic_DNA"/>
</dbReference>
<organism evidence="3 4">
    <name type="scientific">Marasmius crinis-equi</name>
    <dbReference type="NCBI Taxonomy" id="585013"/>
    <lineage>
        <taxon>Eukaryota</taxon>
        <taxon>Fungi</taxon>
        <taxon>Dikarya</taxon>
        <taxon>Basidiomycota</taxon>
        <taxon>Agaricomycotina</taxon>
        <taxon>Agaricomycetes</taxon>
        <taxon>Agaricomycetidae</taxon>
        <taxon>Agaricales</taxon>
        <taxon>Marasmiineae</taxon>
        <taxon>Marasmiaceae</taxon>
        <taxon>Marasmius</taxon>
    </lineage>
</organism>
<proteinExistence type="predicted"/>
<reference evidence="3 4" key="1">
    <citation type="submission" date="2024-02" db="EMBL/GenBank/DDBJ databases">
        <title>A draft genome for the cacao thread blight pathogen Marasmius crinis-equi.</title>
        <authorList>
            <person name="Cohen S.P."/>
            <person name="Baruah I.K."/>
            <person name="Amoako-Attah I."/>
            <person name="Bukari Y."/>
            <person name="Meinhardt L.W."/>
            <person name="Bailey B.A."/>
        </authorList>
    </citation>
    <scope>NUCLEOTIDE SEQUENCE [LARGE SCALE GENOMIC DNA]</scope>
    <source>
        <strain evidence="3 4">GH-76</strain>
    </source>
</reference>
<feature type="region of interest" description="Disordered" evidence="1">
    <location>
        <begin position="669"/>
        <end position="694"/>
    </location>
</feature>
<accession>A0ABR3EZQ7</accession>
<evidence type="ECO:0000313" key="4">
    <source>
        <dbReference type="Proteomes" id="UP001465976"/>
    </source>
</evidence>